<name>A0A7M1SVG8_9MICO</name>
<evidence type="ECO:0008006" key="3">
    <source>
        <dbReference type="Google" id="ProtNLM"/>
    </source>
</evidence>
<evidence type="ECO:0000313" key="1">
    <source>
        <dbReference type="EMBL" id="QOR71471.1"/>
    </source>
</evidence>
<dbReference type="EMBL" id="CP063169">
    <property type="protein sequence ID" value="QOR71471.1"/>
    <property type="molecule type" value="Genomic_DNA"/>
</dbReference>
<dbReference type="RefSeq" id="WP_193498131.1">
    <property type="nucleotide sequence ID" value="NZ_CP063169.1"/>
</dbReference>
<keyword evidence="2" id="KW-1185">Reference proteome</keyword>
<organism evidence="1 2">
    <name type="scientific">Ruania alkalisoli</name>
    <dbReference type="NCBI Taxonomy" id="2779775"/>
    <lineage>
        <taxon>Bacteria</taxon>
        <taxon>Bacillati</taxon>
        <taxon>Actinomycetota</taxon>
        <taxon>Actinomycetes</taxon>
        <taxon>Micrococcales</taxon>
        <taxon>Ruaniaceae</taxon>
        <taxon>Ruania</taxon>
    </lineage>
</organism>
<proteinExistence type="predicted"/>
<accession>A0A7M1SVG8</accession>
<dbReference type="Proteomes" id="UP000593758">
    <property type="component" value="Chromosome"/>
</dbReference>
<dbReference type="KEGG" id="halt:IM660_04035"/>
<dbReference type="AlphaFoldDB" id="A0A7M1SVG8"/>
<dbReference type="InterPro" id="IPR043519">
    <property type="entry name" value="NT_sf"/>
</dbReference>
<gene>
    <name evidence="1" type="ORF">IM660_04035</name>
</gene>
<reference evidence="1 2" key="1">
    <citation type="submission" date="2020-10" db="EMBL/GenBank/DDBJ databases">
        <title>Haloactinobacterium sp. RN3S43, a bacterium isolated from saline soil.</title>
        <authorList>
            <person name="Sun J.-Q."/>
        </authorList>
    </citation>
    <scope>NUCLEOTIDE SEQUENCE [LARGE SCALE GENOMIC DNA]</scope>
    <source>
        <strain evidence="1 2">RN3S43</strain>
    </source>
</reference>
<sequence length="160" mass="17377">MAEAPAPQAPPELGVLPQLHDALAAHGTVALGGSGLLRALGLDVTVNDWDLLTDVAPDLVRGVAEGLGLSVQEVAGDSTRFATRTLFELTDPGTGREIDIMVDFAIRDQGQVVPIPVRPFRRWRGLWLSDPRDWELAYRLMGRWEKAAMVRAWLAEADGA</sequence>
<evidence type="ECO:0000313" key="2">
    <source>
        <dbReference type="Proteomes" id="UP000593758"/>
    </source>
</evidence>
<dbReference type="Gene3D" id="3.30.460.40">
    <property type="match status" value="1"/>
</dbReference>
<dbReference type="SUPFAM" id="SSF81301">
    <property type="entry name" value="Nucleotidyltransferase"/>
    <property type="match status" value="1"/>
</dbReference>
<protein>
    <recommendedName>
        <fullName evidence="3">Nucleotidyl transferase AbiEii/AbiGii toxin family protein</fullName>
    </recommendedName>
</protein>